<dbReference type="PANTHER" id="PTHR42788:SF13">
    <property type="entry name" value="ALIPHATIC SULFONATES IMPORT ATP-BINDING PROTEIN SSUB"/>
    <property type="match status" value="1"/>
</dbReference>
<dbReference type="InterPro" id="IPR050166">
    <property type="entry name" value="ABC_transporter_ATP-bind"/>
</dbReference>
<feature type="domain" description="ABC transporter" evidence="4">
    <location>
        <begin position="21"/>
        <end position="258"/>
    </location>
</feature>
<gene>
    <name evidence="5" type="ORF">EDD31_0878</name>
</gene>
<evidence type="ECO:0000313" key="5">
    <source>
        <dbReference type="EMBL" id="ROR72526.1"/>
    </source>
</evidence>
<reference evidence="5 6" key="1">
    <citation type="submission" date="2018-11" db="EMBL/GenBank/DDBJ databases">
        <title>Sequencing the genomes of 1000 actinobacteria strains.</title>
        <authorList>
            <person name="Klenk H.-P."/>
        </authorList>
    </citation>
    <scope>NUCLEOTIDE SEQUENCE [LARGE SCALE GENOMIC DNA]</scope>
    <source>
        <strain evidence="5 6">DSM 11294</strain>
    </source>
</reference>
<dbReference type="PANTHER" id="PTHR42788">
    <property type="entry name" value="TAURINE IMPORT ATP-BINDING PROTEIN-RELATED"/>
    <property type="match status" value="1"/>
</dbReference>
<evidence type="ECO:0000313" key="6">
    <source>
        <dbReference type="Proteomes" id="UP000280668"/>
    </source>
</evidence>
<dbReference type="InterPro" id="IPR027417">
    <property type="entry name" value="P-loop_NTPase"/>
</dbReference>
<dbReference type="InterPro" id="IPR003593">
    <property type="entry name" value="AAA+_ATPase"/>
</dbReference>
<dbReference type="InterPro" id="IPR003439">
    <property type="entry name" value="ABC_transporter-like_ATP-bd"/>
</dbReference>
<dbReference type="SUPFAM" id="SSF52540">
    <property type="entry name" value="P-loop containing nucleoside triphosphate hydrolases"/>
    <property type="match status" value="1"/>
</dbReference>
<organism evidence="5 6">
    <name type="scientific">Bogoriella caseilytica</name>
    <dbReference type="NCBI Taxonomy" id="56055"/>
    <lineage>
        <taxon>Bacteria</taxon>
        <taxon>Bacillati</taxon>
        <taxon>Actinomycetota</taxon>
        <taxon>Actinomycetes</taxon>
        <taxon>Micrococcales</taxon>
        <taxon>Bogoriellaceae</taxon>
        <taxon>Bogoriella</taxon>
    </lineage>
</organism>
<protein>
    <submittedName>
        <fullName evidence="5">NitT/TauT family transport system ATP-binding protein</fullName>
    </submittedName>
</protein>
<keyword evidence="3 5" id="KW-0067">ATP-binding</keyword>
<dbReference type="InterPro" id="IPR017871">
    <property type="entry name" value="ABC_transporter-like_CS"/>
</dbReference>
<name>A0A3N2BB83_9MICO</name>
<sequence length="265" mass="29175">MSTLHDYQETPVTRSASEPSIIFENVSKTFITRQGEKVRAVQGLNLTVARGEMLAIVGQTGCGKSTAFNMLLGLYDATSGTVSVQGMDPHKDFEALKGRIAVVFQDGRLLPWRTAEQNAALGLEYLGVPKAERLERAREWLARMGLEGREKAYPYELSGGMRQRVGIARCFALNPDIILCDESFSALDELTADRLRSEFASIVKEEGKTGVFITHSIEEAVTVGDRVAVFRAPGHVAKEFDVRGDLNEAQSSEYRQAIRNVMSGV</sequence>
<accession>A0A3N2BB83</accession>
<evidence type="ECO:0000256" key="1">
    <source>
        <dbReference type="ARBA" id="ARBA00022448"/>
    </source>
</evidence>
<dbReference type="Proteomes" id="UP000280668">
    <property type="component" value="Unassembled WGS sequence"/>
</dbReference>
<dbReference type="CDD" id="cd03293">
    <property type="entry name" value="ABC_NrtD_SsuB_transporters"/>
    <property type="match status" value="1"/>
</dbReference>
<evidence type="ECO:0000256" key="3">
    <source>
        <dbReference type="ARBA" id="ARBA00022840"/>
    </source>
</evidence>
<dbReference type="AlphaFoldDB" id="A0A3N2BB83"/>
<keyword evidence="2" id="KW-0547">Nucleotide-binding</keyword>
<keyword evidence="6" id="KW-1185">Reference proteome</keyword>
<dbReference type="GO" id="GO:0016887">
    <property type="term" value="F:ATP hydrolysis activity"/>
    <property type="evidence" value="ECO:0007669"/>
    <property type="project" value="InterPro"/>
</dbReference>
<evidence type="ECO:0000259" key="4">
    <source>
        <dbReference type="PROSITE" id="PS50893"/>
    </source>
</evidence>
<evidence type="ECO:0000256" key="2">
    <source>
        <dbReference type="ARBA" id="ARBA00022741"/>
    </source>
</evidence>
<dbReference type="PROSITE" id="PS50893">
    <property type="entry name" value="ABC_TRANSPORTER_2"/>
    <property type="match status" value="1"/>
</dbReference>
<dbReference type="PROSITE" id="PS00211">
    <property type="entry name" value="ABC_TRANSPORTER_1"/>
    <property type="match status" value="1"/>
</dbReference>
<proteinExistence type="predicted"/>
<dbReference type="GO" id="GO:0005524">
    <property type="term" value="F:ATP binding"/>
    <property type="evidence" value="ECO:0007669"/>
    <property type="project" value="UniProtKB-KW"/>
</dbReference>
<dbReference type="EMBL" id="RKHK01000001">
    <property type="protein sequence ID" value="ROR72526.1"/>
    <property type="molecule type" value="Genomic_DNA"/>
</dbReference>
<dbReference type="RefSeq" id="WP_123303075.1">
    <property type="nucleotide sequence ID" value="NZ_RKHK01000001.1"/>
</dbReference>
<dbReference type="Pfam" id="PF00005">
    <property type="entry name" value="ABC_tran"/>
    <property type="match status" value="1"/>
</dbReference>
<dbReference type="SMART" id="SM00382">
    <property type="entry name" value="AAA"/>
    <property type="match status" value="1"/>
</dbReference>
<dbReference type="OrthoDB" id="8773773at2"/>
<keyword evidence="1" id="KW-0813">Transport</keyword>
<comment type="caution">
    <text evidence="5">The sequence shown here is derived from an EMBL/GenBank/DDBJ whole genome shotgun (WGS) entry which is preliminary data.</text>
</comment>
<dbReference type="Gene3D" id="3.40.50.300">
    <property type="entry name" value="P-loop containing nucleotide triphosphate hydrolases"/>
    <property type="match status" value="1"/>
</dbReference>